<evidence type="ECO:0000259" key="1">
    <source>
        <dbReference type="Pfam" id="PF08818"/>
    </source>
</evidence>
<protein>
    <submittedName>
        <fullName evidence="2">DUF1801 domain-containing protein</fullName>
    </submittedName>
</protein>
<gene>
    <name evidence="2" type="ORF">ACFQ14_07030</name>
</gene>
<comment type="caution">
    <text evidence="2">The sequence shown here is derived from an EMBL/GenBank/DDBJ whole genome shotgun (WGS) entry which is preliminary data.</text>
</comment>
<feature type="domain" description="YdhG-like" evidence="1">
    <location>
        <begin position="4"/>
        <end position="104"/>
    </location>
</feature>
<dbReference type="SUPFAM" id="SSF159888">
    <property type="entry name" value="YdhG-like"/>
    <property type="match status" value="1"/>
</dbReference>
<organism evidence="2 3">
    <name type="scientific">Pseudahrensia aquimaris</name>
    <dbReference type="NCBI Taxonomy" id="744461"/>
    <lineage>
        <taxon>Bacteria</taxon>
        <taxon>Pseudomonadati</taxon>
        <taxon>Pseudomonadota</taxon>
        <taxon>Alphaproteobacteria</taxon>
        <taxon>Hyphomicrobiales</taxon>
        <taxon>Ahrensiaceae</taxon>
        <taxon>Pseudahrensia</taxon>
    </lineage>
</organism>
<evidence type="ECO:0000313" key="2">
    <source>
        <dbReference type="EMBL" id="MFD0916155.1"/>
    </source>
</evidence>
<dbReference type="Pfam" id="PF08818">
    <property type="entry name" value="DUF1801"/>
    <property type="match status" value="1"/>
</dbReference>
<accession>A0ABW3FFU4</accession>
<keyword evidence="3" id="KW-1185">Reference proteome</keyword>
<reference evidence="3" key="1">
    <citation type="journal article" date="2019" name="Int. J. Syst. Evol. Microbiol.">
        <title>The Global Catalogue of Microorganisms (GCM) 10K type strain sequencing project: providing services to taxonomists for standard genome sequencing and annotation.</title>
        <authorList>
            <consortium name="The Broad Institute Genomics Platform"/>
            <consortium name="The Broad Institute Genome Sequencing Center for Infectious Disease"/>
            <person name="Wu L."/>
            <person name="Ma J."/>
        </authorList>
    </citation>
    <scope>NUCLEOTIDE SEQUENCE [LARGE SCALE GENOMIC DNA]</scope>
    <source>
        <strain evidence="3">CCUG 60023</strain>
    </source>
</reference>
<dbReference type="RefSeq" id="WP_377211986.1">
    <property type="nucleotide sequence ID" value="NZ_JBHTJV010000003.1"/>
</dbReference>
<name>A0ABW3FFU4_9HYPH</name>
<dbReference type="Proteomes" id="UP001597101">
    <property type="component" value="Unassembled WGS sequence"/>
</dbReference>
<evidence type="ECO:0000313" key="3">
    <source>
        <dbReference type="Proteomes" id="UP001597101"/>
    </source>
</evidence>
<dbReference type="EMBL" id="JBHTJV010000003">
    <property type="protein sequence ID" value="MFD0916155.1"/>
    <property type="molecule type" value="Genomic_DNA"/>
</dbReference>
<proteinExistence type="predicted"/>
<sequence>MEKQLRKLILETAAATPDVGQLAESVKWAQPSFTPKKANVGSSVRIQQNRDDTFGLMFICHTNLVQRFRELYEDELTFEANRAIVISPDDDLANPALTHCIAMALRYKLDKR</sequence>
<dbReference type="InterPro" id="IPR014922">
    <property type="entry name" value="YdhG-like"/>
</dbReference>